<dbReference type="STRING" id="7227.FBpp0076444"/>
<dbReference type="GeneID" id="38918"/>
<dbReference type="AGR" id="FB:FBgn0035855"/>
<feature type="compositionally biased region" description="Low complexity" evidence="2">
    <location>
        <begin position="116"/>
        <end position="131"/>
    </location>
</feature>
<reference evidence="3" key="13">
    <citation type="journal article" date="2015" name="Genome Res.">
        <title>The Release 6 reference sequence of the Drosophila melanogaster genome.</title>
        <authorList>
            <person name="Hoskins R.A."/>
            <person name="Carlson J.W."/>
            <person name="Wan K.H."/>
            <person name="Park S."/>
            <person name="Mendez I."/>
            <person name="Galle S.E."/>
            <person name="Booth B.W."/>
            <person name="Pfeiffer B.D."/>
            <person name="George R.A."/>
            <person name="Svirskas R."/>
            <person name="Krzywinski M."/>
            <person name="Schein J."/>
            <person name="Accardo M.C."/>
            <person name="Damia E."/>
            <person name="Messina G."/>
            <person name="Mendez-Lago M."/>
            <person name="de Pablos B."/>
            <person name="Demakova O.V."/>
            <person name="Andreyeva E.N."/>
            <person name="Boldyreva L.V."/>
            <person name="Marra M."/>
            <person name="Carvalho A.B."/>
            <person name="Dimitri P."/>
            <person name="Villasante A."/>
            <person name="Zhimulev I.F."/>
            <person name="Rubin G.M."/>
            <person name="Karpen G.H."/>
            <person name="Celniker S.E."/>
        </authorList>
    </citation>
    <scope>NUCLEOTIDE SEQUENCE</scope>
</reference>
<feature type="coiled-coil region" evidence="1">
    <location>
        <begin position="278"/>
        <end position="309"/>
    </location>
</feature>
<sequence>MTQLSEFALDSHFASELRSLQLYSKEHPVSQDDHDISQRWMQHFQNAKGLDKFARNCMLLMMCEQLRDLGHLSKPFTELKNLSRPMDDLLNEYHGTTTVEEGQMSPVEDIEDSDTNVSNYGSGSSSFSPGVPYPISTPEFESIKRSNQDLLKEIDSLHCRTVEAEKLYLSRSQILEKQIAEKSALAKTKLPQEGIYQSCRAACQLLKKWPGESVRLNFLTTCLEPFLRNDMITSLQISELDLSFENTLNAMVKRACSRRDDNVRMLYDQILCQEKNDLKEKEDKVRRLQESTRLERQRLRALAEDLKRRENFIWRHQAVATLAVAGLSSDDQRSPSSTNLKCDSCLKEMSIRKGPLDPIGRSSKGEKTNDVVDLEKLSDALSDMSIDKW</sequence>
<reference evidence="3" key="15">
    <citation type="submission" date="2022-11" db="EMBL/GenBank/DDBJ databases">
        <authorList>
            <consortium name="FlyBase"/>
        </authorList>
    </citation>
    <scope>NUCLEOTIDE SEQUENCE</scope>
</reference>
<feature type="region of interest" description="Disordered" evidence="2">
    <location>
        <begin position="97"/>
        <end position="131"/>
    </location>
</feature>
<evidence type="ECO:0000256" key="2">
    <source>
        <dbReference type="SAM" id="MobiDB-lite"/>
    </source>
</evidence>
<reference evidence="3 6" key="10">
    <citation type="journal article" date="2007" name="Science">
        <title>Sequence finishing and mapping of Drosophila melanogaster heterochromatin.</title>
        <authorList>
            <person name="Hoskins R.A."/>
            <person name="Carlson J.W."/>
            <person name="Kennedy C."/>
            <person name="Acevedo D."/>
            <person name="Evans-Holm M."/>
            <person name="Frise E."/>
            <person name="Wan K.H."/>
            <person name="Park S."/>
            <person name="Mendez-Lago M."/>
            <person name="Rossi F."/>
            <person name="Villasante A."/>
            <person name="Dimitri P."/>
            <person name="Karpen G.H."/>
            <person name="Celniker S.E."/>
        </authorList>
    </citation>
    <scope>NUCLEOTIDE SEQUENCE [LARGE SCALE GENOMIC DNA]</scope>
    <source>
        <strain evidence="6">Berkeley</strain>
    </source>
</reference>
<reference evidence="3 6" key="9">
    <citation type="journal article" date="2007" name="Science">
        <title>The Release 5.1 annotation of Drosophila melanogaster heterochromatin.</title>
        <authorList>
            <person name="Smith C.D."/>
            <person name="Shu S."/>
            <person name="Mungall C.J."/>
            <person name="Karpen G.H."/>
        </authorList>
    </citation>
    <scope>NUCLEOTIDE SEQUENCE [LARGE SCALE GENOMIC DNA]</scope>
    <source>
        <strain evidence="6">Berkeley</strain>
    </source>
</reference>
<dbReference type="SMR" id="Q9VSF5"/>
<reference evidence="3" key="8">
    <citation type="submission" date="2006-08" db="EMBL/GenBank/DDBJ databases">
        <authorList>
            <person name="Celniker S."/>
            <person name="Carlson J."/>
            <person name="Wan K."/>
            <person name="Frise E."/>
            <person name="Hoskins R."/>
            <person name="Park S."/>
            <person name="Svirskas R."/>
            <person name="Rubin G."/>
        </authorList>
    </citation>
    <scope>NUCLEOTIDE SEQUENCE</scope>
</reference>
<dbReference type="EMBL" id="AE014296">
    <property type="protein sequence ID" value="AAF50466.1"/>
    <property type="molecule type" value="Genomic_DNA"/>
</dbReference>
<dbReference type="DIP" id="DIP-22608N"/>
<dbReference type="OMA" id="DKFARNC"/>
<protein>
    <submittedName>
        <fullName evidence="4">GH02649p</fullName>
    </submittedName>
</protein>
<reference evidence="3" key="12">
    <citation type="journal article" date="2015" name="G3 (Bethesda)">
        <title>Gene Model Annotations for Drosophila melanogaster: The Rule-Benders.</title>
        <authorList>
            <consortium name="FlyBase Consortium"/>
            <person name="Crosby M.A."/>
            <person name="Gramates L.S."/>
            <person name="Dos Santos G."/>
            <person name="Matthews B.B."/>
            <person name="St Pierre S.E."/>
            <person name="Zhou P."/>
            <person name="Schroeder A.J."/>
            <person name="Falls K."/>
            <person name="Emmert D.B."/>
            <person name="Russo S.M."/>
            <person name="Gelbart W.M."/>
            <person name="null"/>
        </authorList>
    </citation>
    <scope>NUCLEOTIDE SEQUENCE</scope>
</reference>
<reference evidence="3" key="14">
    <citation type="submission" date="2022-11" db="EMBL/GenBank/DDBJ databases">
        <title>Drosophila melanogaster release 4 sequence.</title>
        <authorList>
            <consortium name="Berkeley Drosophila Genome Project"/>
            <person name="Celniker S."/>
            <person name="Carlson J."/>
            <person name="Wan K."/>
            <person name="Pfeiffer B."/>
            <person name="Frise E."/>
            <person name="George R."/>
            <person name="Hoskins R."/>
            <person name="Stapleton M."/>
            <person name="Pacleb J."/>
            <person name="Park S."/>
            <person name="Svirskas R."/>
            <person name="Smith E."/>
            <person name="Yu C."/>
            <person name="Rubin G."/>
        </authorList>
    </citation>
    <scope>NUCLEOTIDE SEQUENCE</scope>
</reference>
<reference evidence="6" key="3">
    <citation type="journal article" date="2002" name="Genome Biol.">
        <title>Finishing a whole-genome shotgun: release 3 of the Drosophila melanogaster euchromatic genome sequence.</title>
        <authorList>
            <person name="Celniker S.E."/>
            <person name="Wheeler D.A."/>
            <person name="Kronmiller B."/>
            <person name="Carlson J.W."/>
            <person name="Halpern A."/>
            <person name="Patel S."/>
            <person name="Adams M."/>
            <person name="Champe M."/>
            <person name="Dugan S.P."/>
            <person name="Frise E."/>
            <person name="Hodgson A."/>
            <person name="George R.A."/>
            <person name="Hoskins R.A."/>
            <person name="Laverty T."/>
            <person name="Muzny D.M."/>
            <person name="Nelson C.R."/>
            <person name="Pacleb J.M."/>
            <person name="Park S."/>
            <person name="Pfeiffer B.D."/>
            <person name="Richards S."/>
            <person name="Sodergren E.J."/>
            <person name="Svirskas R."/>
            <person name="Tabor P.E."/>
            <person name="Wan K."/>
            <person name="Stapleton M."/>
            <person name="Sutton G.G."/>
            <person name="Venter C."/>
            <person name="Weinstock G."/>
            <person name="Scherer S.E."/>
            <person name="Myers E.W."/>
            <person name="Gibbs R.A."/>
            <person name="Rubin G.M."/>
        </authorList>
    </citation>
    <scope>NUCLEOTIDE SEQUENCE [LARGE SCALE GENOMIC DNA]</scope>
    <source>
        <strain evidence="6">Berkeley</strain>
    </source>
</reference>
<reference evidence="6" key="4">
    <citation type="journal article" date="2002" name="Genome Biol.">
        <title>Annotation of the Drosophila melanogaster euchromatic genome: a systematic review.</title>
        <authorList>
            <person name="Misra S."/>
            <person name="Crosby M.A."/>
            <person name="Mungall C.J."/>
            <person name="Matthews B.B."/>
            <person name="Campbell K.S."/>
            <person name="Hradecky P."/>
            <person name="Huang Y."/>
            <person name="Kaminker J.S."/>
            <person name="Millburn G.H."/>
            <person name="Prochnik S.E."/>
            <person name="Smith C.D."/>
            <person name="Tupy J.L."/>
            <person name="Whitfied E.J."/>
            <person name="Bayraktaroglu L."/>
            <person name="Berman B.P."/>
            <person name="Bettencourt B.R."/>
            <person name="Celniker S.E."/>
            <person name="de Grey A.D."/>
            <person name="Drysdale R.A."/>
            <person name="Harris N.L."/>
            <person name="Richter J."/>
            <person name="Russo S."/>
            <person name="Schroeder A.J."/>
            <person name="Shu S.Q."/>
            <person name="Stapleton M."/>
            <person name="Yamada C."/>
            <person name="Ashburner M."/>
            <person name="Gelbart W.M."/>
            <person name="Rubin G.M."/>
            <person name="Lewis S.E."/>
        </authorList>
    </citation>
    <scope>GENOME REANNOTATION</scope>
    <source>
        <strain evidence="6">Berkeley</strain>
    </source>
</reference>
<dbReference type="BioGRID-ORCS" id="38918">
    <property type="hits" value="0 hits in 1 CRISPR screen"/>
</dbReference>
<dbReference type="PaxDb" id="7227-FBpp0076444"/>
<reference evidence="3 6" key="6">
    <citation type="journal article" date="2002" name="Genome Biol.">
        <title>Heterochromatic sequences in a Drosophila whole-genome shotgun assembly.</title>
        <authorList>
            <person name="Hoskins R.A."/>
            <person name="Smith C.D."/>
            <person name="Carlson J.W."/>
            <person name="Carvalho A.B."/>
            <person name="Halpern A."/>
            <person name="Kaminker J.S."/>
            <person name="Kennedy C."/>
            <person name="Mungall C.J."/>
            <person name="Sullivan B.A."/>
            <person name="Sutton G.G."/>
            <person name="Yasuhara J.C."/>
            <person name="Wakimoto B.T."/>
            <person name="Myers E.W."/>
            <person name="Celniker S.E."/>
            <person name="Rubin G.M."/>
            <person name="Karpen G.H."/>
        </authorList>
    </citation>
    <scope>NUCLEOTIDE SEQUENCE [LARGE SCALE GENOMIC DNA]</scope>
    <source>
        <strain evidence="6">Berkeley</strain>
    </source>
</reference>
<evidence type="ECO:0000313" key="3">
    <source>
        <dbReference type="EMBL" id="AAF50466.1"/>
    </source>
</evidence>
<dbReference type="eggNOG" id="ENOG502T93K">
    <property type="taxonomic scope" value="Eukaryota"/>
</dbReference>
<reference evidence="3" key="11">
    <citation type="journal article" date="2015" name="G3 (Bethesda)">
        <title>Gene Model Annotations for Drosophila melanogaster: Impact of High-Throughput Data.</title>
        <authorList>
            <consortium name="FlyBase Consortium"/>
            <person name="Matthews B.B."/>
            <person name="Dos Santos G."/>
            <person name="Crosby M.A."/>
            <person name="Emmert D.B."/>
            <person name="St Pierre S.E."/>
            <person name="Gramates L.S."/>
            <person name="Zhou P."/>
            <person name="Schroeder A.J."/>
            <person name="Falls K."/>
            <person name="Strelets V."/>
            <person name="Russo S.M."/>
            <person name="Gelbart W.M."/>
            <person name="null"/>
        </authorList>
    </citation>
    <scope>NUCLEOTIDE SEQUENCE</scope>
</reference>
<dbReference type="UCSC" id="CG7366-RA">
    <property type="organism name" value="d. melanogaster"/>
</dbReference>
<accession>Q9VSF5</accession>
<dbReference type="HOGENOM" id="CLU_714290_0_0_1"/>
<dbReference type="OrthoDB" id="7850102at2759"/>
<gene>
    <name evidence="3" type="primary">anon-WO0140519.185</name>
    <name evidence="3" type="synonym">Dmel\CG7366</name>
    <name evidence="3 5" type="ORF">CG7366</name>
    <name evidence="3" type="ORF">Dmel_CG7366</name>
</gene>
<organism evidence="3 6">
    <name type="scientific">Drosophila melanogaster</name>
    <name type="common">Fruit fly</name>
    <dbReference type="NCBI Taxonomy" id="7227"/>
    <lineage>
        <taxon>Eukaryota</taxon>
        <taxon>Metazoa</taxon>
        <taxon>Ecdysozoa</taxon>
        <taxon>Arthropoda</taxon>
        <taxon>Hexapoda</taxon>
        <taxon>Insecta</taxon>
        <taxon>Pterygota</taxon>
        <taxon>Neoptera</taxon>
        <taxon>Endopterygota</taxon>
        <taxon>Diptera</taxon>
        <taxon>Brachycera</taxon>
        <taxon>Muscomorpha</taxon>
        <taxon>Ephydroidea</taxon>
        <taxon>Drosophilidae</taxon>
        <taxon>Drosophila</taxon>
        <taxon>Sophophora</taxon>
    </lineage>
</organism>
<reference evidence="3 6" key="1">
    <citation type="journal article" date="2000" name="Science">
        <title>The genome sequence of Drosophila melanogaster.</title>
        <authorList>
            <person name="Adams M.D."/>
            <person name="Celniker S.E."/>
            <person name="Holt R.A."/>
            <person name="Evans C.A."/>
            <person name="Gocayne J.D."/>
            <person name="Amanatides P.G."/>
            <person name="Scherer S.E."/>
            <person name="Li P.W."/>
            <person name="Hoskins R.A."/>
            <person name="Galle R.F."/>
            <person name="George R.A."/>
            <person name="Lewis S.E."/>
            <person name="Richards S."/>
            <person name="Ashburner M."/>
            <person name="Henderson S.N."/>
            <person name="Sutton G.G."/>
            <person name="Wortman J.R."/>
            <person name="Yandell M.D."/>
            <person name="Zhang Q."/>
            <person name="Chen L.X."/>
            <person name="Brandon R.C."/>
            <person name="Rogers Y.H."/>
            <person name="Blazej R.G."/>
            <person name="Champe M."/>
            <person name="Pfeiffer B.D."/>
            <person name="Wan K.H."/>
            <person name="Doyle C."/>
            <person name="Baxter E.G."/>
            <person name="Helt G."/>
            <person name="Nelson C.R."/>
            <person name="Gabor G.L."/>
            <person name="Abril J.F."/>
            <person name="Agbayani A."/>
            <person name="An H.J."/>
            <person name="Andrews-Pfannkoch C."/>
            <person name="Baldwin D."/>
            <person name="Ballew R.M."/>
            <person name="Basu A."/>
            <person name="Baxendale J."/>
            <person name="Bayraktaroglu L."/>
            <person name="Beasley E.M."/>
            <person name="Beeson K.Y."/>
            <person name="Benos P.V."/>
            <person name="Berman B.P."/>
            <person name="Bhandari D."/>
            <person name="Bolshakov S."/>
            <person name="Borkova D."/>
            <person name="Botchan M.R."/>
            <person name="Bouck J."/>
            <person name="Brokstein P."/>
            <person name="Brottier P."/>
            <person name="Burtis K.C."/>
            <person name="Busam D.A."/>
            <person name="Butler H."/>
            <person name="Cadieu E."/>
            <person name="Center A."/>
            <person name="Chandra I."/>
            <person name="Cherry J.M."/>
            <person name="Cawley S."/>
            <person name="Dahlke C."/>
            <person name="Davenport L.B."/>
            <person name="Davies P."/>
            <person name="de Pablos B."/>
            <person name="Delcher A."/>
            <person name="Deng Z."/>
            <person name="Mays A.D."/>
            <person name="Dew I."/>
            <person name="Dietz S.M."/>
            <person name="Dodson K."/>
            <person name="Doup L.E."/>
            <person name="Downes M."/>
            <person name="Dugan-Rocha S."/>
            <person name="Dunkov B.C."/>
            <person name="Dunn P."/>
            <person name="Durbin K.J."/>
            <person name="Evangelista C.C."/>
            <person name="Ferraz C."/>
            <person name="Ferriera S."/>
            <person name="Fleischmann W."/>
            <person name="Fosler C."/>
            <person name="Gabrielian A.E."/>
            <person name="Garg N.S."/>
            <person name="Gelbart W.M."/>
            <person name="Glasser K."/>
            <person name="Glodek A."/>
            <person name="Gong F."/>
            <person name="Gorrell J.H."/>
            <person name="Gu Z."/>
            <person name="Guan P."/>
            <person name="Harris M."/>
            <person name="Harris N.L."/>
            <person name="Harvey D."/>
            <person name="Heiman T.J."/>
            <person name="Hernandez J.R."/>
            <person name="Houck J."/>
            <person name="Hostin D."/>
            <person name="Houston K.A."/>
            <person name="Howland T.J."/>
            <person name="Wei M.H."/>
            <person name="Ibegwam C."/>
            <person name="Jalali M."/>
            <person name="Kalush F."/>
            <person name="Karpen G.H."/>
            <person name="Ke Z."/>
            <person name="Kennison J.A."/>
            <person name="Ketchum K.A."/>
            <person name="Kimmel B.E."/>
            <person name="Kodira C.D."/>
            <person name="Kraft C."/>
            <person name="Kravitz S."/>
            <person name="Kulp D."/>
            <person name="Lai Z."/>
            <person name="Lasko P."/>
            <person name="Lei Y."/>
            <person name="Levitsky A.A."/>
            <person name="Li J."/>
            <person name="Li Z."/>
            <person name="Liang Y."/>
            <person name="Lin X."/>
            <person name="Liu X."/>
            <person name="Mattei B."/>
            <person name="McIntosh T.C."/>
            <person name="McLeod M.P."/>
            <person name="McPherson D."/>
            <person name="Merkulov G."/>
            <person name="Milshina N.V."/>
            <person name="Mobarry C."/>
            <person name="Morris J."/>
            <person name="Moshrefi A."/>
            <person name="Mount S.M."/>
            <person name="Moy M."/>
            <person name="Murphy B."/>
            <person name="Murphy L."/>
            <person name="Muzny D.M."/>
            <person name="Nelson D.L."/>
            <person name="Nelson D.R."/>
            <person name="Nelson K.A."/>
            <person name="Nixon K."/>
            <person name="Nusskern D.R."/>
            <person name="Pacleb J.M."/>
            <person name="Palazzolo M."/>
            <person name="Pittman G.S."/>
            <person name="Pan S."/>
            <person name="Pollard J."/>
            <person name="Puri V."/>
            <person name="Reese M.G."/>
            <person name="Reinert K."/>
            <person name="Remington K."/>
            <person name="Saunders R.D."/>
            <person name="Scheeler F."/>
            <person name="Shen H."/>
            <person name="Shue B.C."/>
            <person name="Siden-Kiamos I."/>
            <person name="Simpson M."/>
            <person name="Skupski M.P."/>
            <person name="Smith T."/>
            <person name="Spier E."/>
            <person name="Spradling A.C."/>
            <person name="Stapleton M."/>
            <person name="Strong R."/>
            <person name="Sun E."/>
            <person name="Svirskas R."/>
            <person name="Tector C."/>
            <person name="Turner R."/>
            <person name="Venter E."/>
            <person name="Wang A.H."/>
            <person name="Wang X."/>
            <person name="Wang Z.Y."/>
            <person name="Wassarman D.A."/>
            <person name="Weinstock G.M."/>
            <person name="Weissenbach J."/>
            <person name="Williams S.M."/>
            <person name="WoodageT"/>
            <person name="Worley K.C."/>
            <person name="Wu D."/>
            <person name="Yang S."/>
            <person name="Yao Q.A."/>
            <person name="Ye J."/>
            <person name="Yeh R.F."/>
            <person name="Zaveri J.S."/>
            <person name="Zhan M."/>
            <person name="Zhang G."/>
            <person name="Zhao Q."/>
            <person name="Zheng L."/>
            <person name="Zheng X.H."/>
            <person name="Zhong F.N."/>
            <person name="Zhong W."/>
            <person name="Zhou X."/>
            <person name="Zhu S."/>
            <person name="Zhu X."/>
            <person name="Smith H.O."/>
            <person name="Gibbs R.A."/>
            <person name="Myers E.W."/>
            <person name="Rubin G.M."/>
            <person name="Venter J.C."/>
        </authorList>
    </citation>
    <scope>NUCLEOTIDE SEQUENCE [LARGE SCALE GENOMIC DNA]</scope>
    <source>
        <strain evidence="6">Berkeley</strain>
    </source>
</reference>
<dbReference type="Bgee" id="FBgn0035855">
    <property type="expression patterns" value="Expressed in mid-late elongation-stage spermatid (Drosophila) in testis and 18 other cell types or tissues"/>
</dbReference>
<proteinExistence type="evidence at transcript level"/>
<dbReference type="RefSeq" id="NP_648189.1">
    <property type="nucleotide sequence ID" value="NM_139932.3"/>
</dbReference>
<dbReference type="VEuPathDB" id="VectorBase:FBgn0035855"/>
<name>Q9VSF5_DROME</name>
<keyword evidence="1" id="KW-0175">Coiled coil</keyword>
<evidence type="ECO:0000313" key="5">
    <source>
        <dbReference type="FlyBase" id="FBgn0035855"/>
    </source>
</evidence>
<reference evidence="6" key="5">
    <citation type="journal article" date="2002" name="Genome Biol.">
        <title>The transposable elements of the Drosophila melanogaster euchromatin: a genomics perspective.</title>
        <authorList>
            <person name="Kaminker J.S."/>
            <person name="Bergman C.M."/>
            <person name="Kronmiller B."/>
            <person name="Carlson J."/>
            <person name="Svirskas R."/>
            <person name="Patel S."/>
            <person name="Frise E."/>
            <person name="Wheeler D.A."/>
            <person name="Lewis S.E."/>
            <person name="Rubin G.M."/>
            <person name="Ashburner M."/>
            <person name="Celniker S.E."/>
        </authorList>
    </citation>
    <scope>NUCLEOTIDE SEQUENCE [LARGE SCALE GENOMIC DNA]</scope>
    <source>
        <strain evidence="6">Berkeley</strain>
    </source>
</reference>
<evidence type="ECO:0000256" key="1">
    <source>
        <dbReference type="SAM" id="Coils"/>
    </source>
</evidence>
<dbReference type="FlyBase" id="FBgn0035855">
    <property type="gene designation" value="CG7366"/>
</dbReference>
<dbReference type="EMBL" id="AY058272">
    <property type="protein sequence ID" value="AAL13501.1"/>
    <property type="molecule type" value="mRNA"/>
</dbReference>
<evidence type="ECO:0000313" key="6">
    <source>
        <dbReference type="Proteomes" id="UP000000803"/>
    </source>
</evidence>
<dbReference type="KEGG" id="dme:Dmel_CG7366"/>
<keyword evidence="6" id="KW-1185">Reference proteome</keyword>
<evidence type="ECO:0000313" key="4">
    <source>
        <dbReference type="EMBL" id="AAL13501.1"/>
    </source>
</evidence>
<reference evidence="3 6" key="7">
    <citation type="journal article" date="2005" name="PLoS Comput. Biol.">
        <title>Combined evidence annotation of transposable elements in genome sequences.</title>
        <authorList>
            <person name="Quesneville H."/>
            <person name="Bergman C.M."/>
            <person name="Andrieu O."/>
            <person name="Autard D."/>
            <person name="Nouaud D."/>
            <person name="Ashburner M."/>
            <person name="Anxolabehere D."/>
        </authorList>
    </citation>
    <scope>NUCLEOTIDE SEQUENCE [LARGE SCALE GENOMIC DNA]</scope>
    <source>
        <strain evidence="6">Berkeley</strain>
    </source>
</reference>
<dbReference type="IntAct" id="Q9VSF5">
    <property type="interactions" value="5"/>
</dbReference>
<dbReference type="AlphaFoldDB" id="Q9VSF5"/>
<dbReference type="DNASU" id="38918"/>
<reference evidence="4" key="2">
    <citation type="submission" date="2001-10" db="EMBL/GenBank/DDBJ databases">
        <authorList>
            <person name="Stapleton M."/>
            <person name="Brokstein P."/>
            <person name="Hong L."/>
            <person name="Agbayani A."/>
            <person name="Carlson J."/>
            <person name="Champe M."/>
            <person name="Chavez C."/>
            <person name="Dorsett V."/>
            <person name="Farfan D."/>
            <person name="Frise E."/>
            <person name="George R."/>
            <person name="Gonzalez M."/>
            <person name="Guarin H."/>
            <person name="Li P."/>
            <person name="Liao G."/>
            <person name="Miranda A."/>
            <person name="Mungall C.J."/>
            <person name="Nunoo J."/>
            <person name="Pacleb J."/>
            <person name="Paragas V."/>
            <person name="Park S."/>
            <person name="Phouanenavong S."/>
            <person name="Wan K."/>
            <person name="Yu C."/>
            <person name="Lewis S.E."/>
            <person name="Rubin G.M."/>
            <person name="Celniker S."/>
        </authorList>
    </citation>
    <scope>NUCLEOTIDE SEQUENCE</scope>
    <source>
        <strain evidence="4">Berkeley</strain>
    </source>
</reference>
<dbReference type="InParanoid" id="Q9VSF5"/>
<dbReference type="Proteomes" id="UP000000803">
    <property type="component" value="Chromosome 3L"/>
</dbReference>